<proteinExistence type="predicted"/>
<name>A0A7X1J1S5_9ACTN</name>
<sequence>MSDDVAGHKKTGSWRQRAGAHIAAVQAELNRIEKMAVLSAHDKKLAEKAHQLLHGARQATDSWPFWAGASARDRTLATIHEAELIVLKLTPAQELGWEGSSVLAKGIQHLGQEDPRLKLLEEHLRENDNMLDVQGRHLAAGVLHAANHTEEIEIARVRNFRNILILTFLALSAFTVLLILSGYQNPAALADKLCFEPPAPTRENLNRKDYVCPVDGPRPADGDNVLLVASLGAAAAALAGATSIRHIHGSAVPYMVPMSLLILRIPIGALSAILGLVLIHGEFIPGLSALDSGAQIAAWAVAFGIGQEGLTRLLDKKGNLLLENVRGSARAVDSPPPRTDRLIKPVIQPSGPNGAKPGGDGAAAEEEQPERAPDGGEEAAERTRPEEAPKRGGDGAASADV</sequence>
<protein>
    <submittedName>
        <fullName evidence="3">Uncharacterized protein</fullName>
    </submittedName>
</protein>
<keyword evidence="2" id="KW-1133">Transmembrane helix</keyword>
<keyword evidence="2" id="KW-0812">Transmembrane</keyword>
<feature type="transmembrane region" description="Helical" evidence="2">
    <location>
        <begin position="225"/>
        <end position="244"/>
    </location>
</feature>
<dbReference type="AlphaFoldDB" id="A0A7X1J1S5"/>
<reference evidence="3 4" key="1">
    <citation type="submission" date="2020-08" db="EMBL/GenBank/DDBJ databases">
        <title>Streptomyces sp. PSKA01 genome sequencing and assembly.</title>
        <authorList>
            <person name="Mandal S."/>
            <person name="Maiti P.K."/>
            <person name="Das P."/>
        </authorList>
    </citation>
    <scope>NUCLEOTIDE SEQUENCE [LARGE SCALE GENOMIC DNA]</scope>
    <source>
        <strain evidence="3 4">PSKA01</strain>
    </source>
</reference>
<evidence type="ECO:0000256" key="1">
    <source>
        <dbReference type="SAM" id="MobiDB-lite"/>
    </source>
</evidence>
<accession>A0A7X1J1S5</accession>
<feature type="region of interest" description="Disordered" evidence="1">
    <location>
        <begin position="328"/>
        <end position="401"/>
    </location>
</feature>
<evidence type="ECO:0000313" key="3">
    <source>
        <dbReference type="EMBL" id="MBC2902519.1"/>
    </source>
</evidence>
<dbReference type="EMBL" id="JACMSF010000011">
    <property type="protein sequence ID" value="MBC2902519.1"/>
    <property type="molecule type" value="Genomic_DNA"/>
</dbReference>
<gene>
    <name evidence="3" type="ORF">H4N64_13025</name>
</gene>
<organism evidence="3 4">
    <name type="scientific">Streptomyces cupreus</name>
    <dbReference type="NCBI Taxonomy" id="2759956"/>
    <lineage>
        <taxon>Bacteria</taxon>
        <taxon>Bacillati</taxon>
        <taxon>Actinomycetota</taxon>
        <taxon>Actinomycetes</taxon>
        <taxon>Kitasatosporales</taxon>
        <taxon>Streptomycetaceae</taxon>
        <taxon>Streptomyces</taxon>
    </lineage>
</organism>
<dbReference type="Proteomes" id="UP000584670">
    <property type="component" value="Unassembled WGS sequence"/>
</dbReference>
<feature type="transmembrane region" description="Helical" evidence="2">
    <location>
        <begin position="256"/>
        <end position="279"/>
    </location>
</feature>
<feature type="transmembrane region" description="Helical" evidence="2">
    <location>
        <begin position="163"/>
        <end position="183"/>
    </location>
</feature>
<dbReference type="RefSeq" id="WP_186282427.1">
    <property type="nucleotide sequence ID" value="NZ_JACMSF010000011.1"/>
</dbReference>
<comment type="caution">
    <text evidence="3">The sequence shown here is derived from an EMBL/GenBank/DDBJ whole genome shotgun (WGS) entry which is preliminary data.</text>
</comment>
<keyword evidence="2" id="KW-0472">Membrane</keyword>
<evidence type="ECO:0000256" key="2">
    <source>
        <dbReference type="SAM" id="Phobius"/>
    </source>
</evidence>
<feature type="compositionally biased region" description="Basic and acidic residues" evidence="1">
    <location>
        <begin position="369"/>
        <end position="393"/>
    </location>
</feature>
<evidence type="ECO:0000313" key="4">
    <source>
        <dbReference type="Proteomes" id="UP000584670"/>
    </source>
</evidence>
<keyword evidence="4" id="KW-1185">Reference proteome</keyword>